<keyword evidence="2" id="KW-0378">Hydrolase</keyword>
<gene>
    <name evidence="5" type="ORF">LCGC14_1029710</name>
</gene>
<dbReference type="PANTHER" id="PTHR12649">
    <property type="entry name" value="PEPTIDYL-TRNA HYDROLASE 2"/>
    <property type="match status" value="1"/>
</dbReference>
<dbReference type="InterPro" id="IPR002833">
    <property type="entry name" value="PTH2"/>
</dbReference>
<dbReference type="EC" id="3.1.1.29" evidence="1"/>
<dbReference type="Gene3D" id="3.40.1490.10">
    <property type="entry name" value="Bit1"/>
    <property type="match status" value="1"/>
</dbReference>
<dbReference type="AlphaFoldDB" id="A0A0F9MZI6"/>
<proteinExistence type="inferred from homology"/>
<evidence type="ECO:0000313" key="5">
    <source>
        <dbReference type="EMBL" id="KKN11124.1"/>
    </source>
</evidence>
<evidence type="ECO:0000256" key="3">
    <source>
        <dbReference type="ARBA" id="ARBA00038050"/>
    </source>
</evidence>
<sequence length="134" mass="14971">MTEIKQVIIIRRDLNMRRGKMCAQAAHASIKILLDRMVDDKSLLNHTRRSILLRNGSPLQQWLDGQFTKIVLYVISADDLLNLKDNAESIGLYTALITDAGKTEFHNKPTITALAIGPDYSEKIDKVTGGLPLL</sequence>
<name>A0A0F9MZI6_9ZZZZ</name>
<dbReference type="NCBIfam" id="TIGR00283">
    <property type="entry name" value="arch_pth2"/>
    <property type="match status" value="1"/>
</dbReference>
<evidence type="ECO:0000256" key="2">
    <source>
        <dbReference type="ARBA" id="ARBA00022801"/>
    </source>
</evidence>
<organism evidence="5">
    <name type="scientific">marine sediment metagenome</name>
    <dbReference type="NCBI Taxonomy" id="412755"/>
    <lineage>
        <taxon>unclassified sequences</taxon>
        <taxon>metagenomes</taxon>
        <taxon>ecological metagenomes</taxon>
    </lineage>
</organism>
<accession>A0A0F9MZI6</accession>
<evidence type="ECO:0000256" key="4">
    <source>
        <dbReference type="ARBA" id="ARBA00048707"/>
    </source>
</evidence>
<reference evidence="5" key="1">
    <citation type="journal article" date="2015" name="Nature">
        <title>Complex archaea that bridge the gap between prokaryotes and eukaryotes.</title>
        <authorList>
            <person name="Spang A."/>
            <person name="Saw J.H."/>
            <person name="Jorgensen S.L."/>
            <person name="Zaremba-Niedzwiedzka K."/>
            <person name="Martijn J."/>
            <person name="Lind A.E."/>
            <person name="van Eijk R."/>
            <person name="Schleper C."/>
            <person name="Guy L."/>
            <person name="Ettema T.J."/>
        </authorList>
    </citation>
    <scope>NUCLEOTIDE SEQUENCE</scope>
</reference>
<dbReference type="GO" id="GO:0005829">
    <property type="term" value="C:cytosol"/>
    <property type="evidence" value="ECO:0007669"/>
    <property type="project" value="TreeGrafter"/>
</dbReference>
<protein>
    <recommendedName>
        <fullName evidence="1">peptidyl-tRNA hydrolase</fullName>
        <ecNumber evidence="1">3.1.1.29</ecNumber>
    </recommendedName>
</protein>
<comment type="similarity">
    <text evidence="3">Belongs to the PTH2 family.</text>
</comment>
<dbReference type="Pfam" id="PF01981">
    <property type="entry name" value="PTH2"/>
    <property type="match status" value="1"/>
</dbReference>
<dbReference type="GO" id="GO:0004045">
    <property type="term" value="F:peptidyl-tRNA hydrolase activity"/>
    <property type="evidence" value="ECO:0007669"/>
    <property type="project" value="UniProtKB-EC"/>
</dbReference>
<dbReference type="InterPro" id="IPR023476">
    <property type="entry name" value="Pep_tRNA_hydro_II_dom_sf"/>
</dbReference>
<dbReference type="SUPFAM" id="SSF102462">
    <property type="entry name" value="Peptidyl-tRNA hydrolase II"/>
    <property type="match status" value="1"/>
</dbReference>
<comment type="catalytic activity">
    <reaction evidence="4">
        <text>an N-acyl-L-alpha-aminoacyl-tRNA + H2O = an N-acyl-L-amino acid + a tRNA + H(+)</text>
        <dbReference type="Rhea" id="RHEA:54448"/>
        <dbReference type="Rhea" id="RHEA-COMP:10123"/>
        <dbReference type="Rhea" id="RHEA-COMP:13883"/>
        <dbReference type="ChEBI" id="CHEBI:15377"/>
        <dbReference type="ChEBI" id="CHEBI:15378"/>
        <dbReference type="ChEBI" id="CHEBI:59874"/>
        <dbReference type="ChEBI" id="CHEBI:78442"/>
        <dbReference type="ChEBI" id="CHEBI:138191"/>
        <dbReference type="EC" id="3.1.1.29"/>
    </reaction>
</comment>
<comment type="caution">
    <text evidence="5">The sequence shown here is derived from an EMBL/GenBank/DDBJ whole genome shotgun (WGS) entry which is preliminary data.</text>
</comment>
<dbReference type="PANTHER" id="PTHR12649:SF11">
    <property type="entry name" value="PEPTIDYL-TRNA HYDROLASE 2, MITOCHONDRIAL"/>
    <property type="match status" value="1"/>
</dbReference>
<dbReference type="EMBL" id="LAZR01004171">
    <property type="protein sequence ID" value="KKN11124.1"/>
    <property type="molecule type" value="Genomic_DNA"/>
</dbReference>
<evidence type="ECO:0000256" key="1">
    <source>
        <dbReference type="ARBA" id="ARBA00013260"/>
    </source>
</evidence>